<accession>F4A2E3</accession>
<organism evidence="7 8">
    <name type="scientific">Mahella australiensis (strain DSM 15567 / CIP 107919 / 50-1 BON)</name>
    <dbReference type="NCBI Taxonomy" id="697281"/>
    <lineage>
        <taxon>Bacteria</taxon>
        <taxon>Bacillati</taxon>
        <taxon>Bacillota</taxon>
        <taxon>Clostridia</taxon>
        <taxon>Thermoanaerobacterales</taxon>
        <taxon>Thermoanaerobacterales Family IV. Incertae Sedis</taxon>
        <taxon>Mahella</taxon>
    </lineage>
</organism>
<dbReference type="InterPro" id="IPR036371">
    <property type="entry name" value="TPK_B1-bd_sf"/>
</dbReference>
<dbReference type="RefSeq" id="WP_013780620.1">
    <property type="nucleotide sequence ID" value="NC_015520.1"/>
</dbReference>
<dbReference type="Proteomes" id="UP000008457">
    <property type="component" value="Chromosome"/>
</dbReference>
<dbReference type="SMART" id="SM00983">
    <property type="entry name" value="TPK_B1_binding"/>
    <property type="match status" value="1"/>
</dbReference>
<keyword evidence="2" id="KW-0547">Nucleotide-binding</keyword>
<dbReference type="GO" id="GO:0006772">
    <property type="term" value="P:thiamine metabolic process"/>
    <property type="evidence" value="ECO:0007669"/>
    <property type="project" value="UniProtKB-UniRule"/>
</dbReference>
<keyword evidence="4" id="KW-0067">ATP-binding</keyword>
<evidence type="ECO:0000256" key="3">
    <source>
        <dbReference type="ARBA" id="ARBA00022777"/>
    </source>
</evidence>
<evidence type="ECO:0000256" key="4">
    <source>
        <dbReference type="ARBA" id="ARBA00022840"/>
    </source>
</evidence>
<dbReference type="EC" id="2.7.6.2" evidence="5"/>
<evidence type="ECO:0000256" key="1">
    <source>
        <dbReference type="ARBA" id="ARBA00022679"/>
    </source>
</evidence>
<dbReference type="eggNOG" id="COG1564">
    <property type="taxonomic scope" value="Bacteria"/>
</dbReference>
<reference evidence="7 8" key="2">
    <citation type="journal article" date="2011" name="Stand. Genomic Sci.">
        <title>Complete genome sequence of Mahella australiensis type strain (50-1 BON).</title>
        <authorList>
            <person name="Sikorski J."/>
            <person name="Teshima H."/>
            <person name="Nolan M."/>
            <person name="Lucas S."/>
            <person name="Hammon N."/>
            <person name="Deshpande S."/>
            <person name="Cheng J.F."/>
            <person name="Pitluck S."/>
            <person name="Liolios K."/>
            <person name="Pagani I."/>
            <person name="Ivanova N."/>
            <person name="Huntemann M."/>
            <person name="Mavromatis K."/>
            <person name="Ovchinikova G."/>
            <person name="Pati A."/>
            <person name="Tapia R."/>
            <person name="Han C."/>
            <person name="Goodwin L."/>
            <person name="Chen A."/>
            <person name="Palaniappan K."/>
            <person name="Land M."/>
            <person name="Hauser L."/>
            <person name="Ngatchou-Djao O.D."/>
            <person name="Rohde M."/>
            <person name="Pukall R."/>
            <person name="Spring S."/>
            <person name="Abt B."/>
            <person name="Goker M."/>
            <person name="Detter J.C."/>
            <person name="Woyke T."/>
            <person name="Bristow J."/>
            <person name="Markowitz V."/>
            <person name="Hugenholtz P."/>
            <person name="Eisen J.A."/>
            <person name="Kyrpides N.C."/>
            <person name="Klenk H.P."/>
            <person name="Lapidus A."/>
        </authorList>
    </citation>
    <scope>NUCLEOTIDE SEQUENCE [LARGE SCALE GENOMIC DNA]</scope>
    <source>
        <strain evidence="8">DSM 15567 / CIP 107919 / 50-1 BON</strain>
    </source>
</reference>
<dbReference type="CDD" id="cd07995">
    <property type="entry name" value="TPK"/>
    <property type="match status" value="1"/>
</dbReference>
<dbReference type="InterPro" id="IPR007373">
    <property type="entry name" value="Thiamin_PyroPKinase_B1-bd"/>
</dbReference>
<reference evidence="8" key="1">
    <citation type="submission" date="2010-11" db="EMBL/GenBank/DDBJ databases">
        <title>The complete genome of Mahella australiensis DSM 15567.</title>
        <authorList>
            <consortium name="US DOE Joint Genome Institute (JGI-PGF)"/>
            <person name="Lucas S."/>
            <person name="Copeland A."/>
            <person name="Lapidus A."/>
            <person name="Bruce D."/>
            <person name="Goodwin L."/>
            <person name="Pitluck S."/>
            <person name="Kyrpides N."/>
            <person name="Mavromatis K."/>
            <person name="Pagani I."/>
            <person name="Ivanova N."/>
            <person name="Teshima H."/>
            <person name="Brettin T."/>
            <person name="Detter J.C."/>
            <person name="Han C."/>
            <person name="Tapia R."/>
            <person name="Land M."/>
            <person name="Hauser L."/>
            <person name="Markowitz V."/>
            <person name="Cheng J.-F."/>
            <person name="Hugenholtz P."/>
            <person name="Woyke T."/>
            <person name="Wu D."/>
            <person name="Spring S."/>
            <person name="Pukall R."/>
            <person name="Steenblock K."/>
            <person name="Schneider S."/>
            <person name="Klenk H.-P."/>
            <person name="Eisen J.A."/>
        </authorList>
    </citation>
    <scope>NUCLEOTIDE SEQUENCE [LARGE SCALE GENOMIC DNA]</scope>
    <source>
        <strain evidence="8">DSM 15567 / CIP 107919 / 50-1 BON</strain>
    </source>
</reference>
<evidence type="ECO:0000259" key="6">
    <source>
        <dbReference type="SMART" id="SM00983"/>
    </source>
</evidence>
<protein>
    <recommendedName>
        <fullName evidence="5">Thiamine diphosphokinase</fullName>
        <ecNumber evidence="5">2.7.6.2</ecNumber>
    </recommendedName>
</protein>
<dbReference type="Gene3D" id="3.40.50.10240">
    <property type="entry name" value="Thiamin pyrophosphokinase, catalytic domain"/>
    <property type="match status" value="1"/>
</dbReference>
<dbReference type="GO" id="GO:0005524">
    <property type="term" value="F:ATP binding"/>
    <property type="evidence" value="ECO:0007669"/>
    <property type="project" value="UniProtKB-KW"/>
</dbReference>
<sequence>MKGIVICNGIVEDYNTIKCVGADLIVCADGGADHAYKAGVVPHCIIGDLDSISDEARTCFESKGVEFSKHPRDKDETDTHLAINYCIAHGCDDITLYAALGGRFDHAFANVSLLAMLKQRGISSCIVDGDSVLYVSDDVLKISGKQGDLLSLLPLGDGVTILFTDGLYYAIKDRKFPFGYPFGVSNVFTDSKASVRLSGGWLLAVHTVL</sequence>
<gene>
    <name evidence="7" type="ordered locus">Mahau_0992</name>
</gene>
<dbReference type="GO" id="GO:0004788">
    <property type="term" value="F:thiamine diphosphokinase activity"/>
    <property type="evidence" value="ECO:0007669"/>
    <property type="project" value="UniProtKB-UniRule"/>
</dbReference>
<dbReference type="SUPFAM" id="SSF63862">
    <property type="entry name" value="Thiamin pyrophosphokinase, substrate-binding domain"/>
    <property type="match status" value="1"/>
</dbReference>
<dbReference type="SUPFAM" id="SSF63999">
    <property type="entry name" value="Thiamin pyrophosphokinase, catalytic domain"/>
    <property type="match status" value="1"/>
</dbReference>
<evidence type="ECO:0000313" key="8">
    <source>
        <dbReference type="Proteomes" id="UP000008457"/>
    </source>
</evidence>
<dbReference type="EMBL" id="CP002360">
    <property type="protein sequence ID" value="AEE96190.1"/>
    <property type="molecule type" value="Genomic_DNA"/>
</dbReference>
<dbReference type="GO" id="GO:0030975">
    <property type="term" value="F:thiamine binding"/>
    <property type="evidence" value="ECO:0007669"/>
    <property type="project" value="InterPro"/>
</dbReference>
<keyword evidence="8" id="KW-1185">Reference proteome</keyword>
<evidence type="ECO:0000313" key="7">
    <source>
        <dbReference type="EMBL" id="AEE96190.1"/>
    </source>
</evidence>
<dbReference type="Pfam" id="PF04263">
    <property type="entry name" value="TPK_catalytic"/>
    <property type="match status" value="1"/>
</dbReference>
<dbReference type="AlphaFoldDB" id="F4A2E3"/>
<dbReference type="GO" id="GO:0016301">
    <property type="term" value="F:kinase activity"/>
    <property type="evidence" value="ECO:0007669"/>
    <property type="project" value="UniProtKB-KW"/>
</dbReference>
<dbReference type="KEGG" id="mas:Mahau_0992"/>
<dbReference type="PANTHER" id="PTHR41299:SF1">
    <property type="entry name" value="THIAMINE PYROPHOSPHOKINASE"/>
    <property type="match status" value="1"/>
</dbReference>
<keyword evidence="1" id="KW-0808">Transferase</keyword>
<evidence type="ECO:0000256" key="5">
    <source>
        <dbReference type="NCBIfam" id="TIGR01378"/>
    </source>
</evidence>
<dbReference type="HOGENOM" id="CLU_044237_1_1_9"/>
<evidence type="ECO:0000256" key="2">
    <source>
        <dbReference type="ARBA" id="ARBA00022741"/>
    </source>
</evidence>
<dbReference type="InterPro" id="IPR006282">
    <property type="entry name" value="Thi_PPkinase"/>
</dbReference>
<dbReference type="GO" id="GO:0009229">
    <property type="term" value="P:thiamine diphosphate biosynthetic process"/>
    <property type="evidence" value="ECO:0007669"/>
    <property type="project" value="InterPro"/>
</dbReference>
<dbReference type="OrthoDB" id="9804377at2"/>
<dbReference type="PANTHER" id="PTHR41299">
    <property type="entry name" value="THIAMINE PYROPHOSPHOKINASE"/>
    <property type="match status" value="1"/>
</dbReference>
<keyword evidence="3" id="KW-0418">Kinase</keyword>
<dbReference type="InterPro" id="IPR036759">
    <property type="entry name" value="TPK_catalytic_sf"/>
</dbReference>
<name>F4A2E3_MAHA5</name>
<dbReference type="Pfam" id="PF04265">
    <property type="entry name" value="TPK_B1_binding"/>
    <property type="match status" value="1"/>
</dbReference>
<dbReference type="NCBIfam" id="TIGR01378">
    <property type="entry name" value="thi_PPkinase"/>
    <property type="match status" value="1"/>
</dbReference>
<proteinExistence type="predicted"/>
<feature type="domain" description="Thiamin pyrophosphokinase thiamin-binding" evidence="6">
    <location>
        <begin position="144"/>
        <end position="203"/>
    </location>
</feature>
<dbReference type="InterPro" id="IPR007371">
    <property type="entry name" value="TPK_catalytic"/>
</dbReference>
<dbReference type="InterPro" id="IPR053149">
    <property type="entry name" value="TPK"/>
</dbReference>
<dbReference type="STRING" id="697281.Mahau_0992"/>